<dbReference type="PANTHER" id="PTHR23407:SF1">
    <property type="entry name" value="5-FORMYLTETRAHYDROFOLATE CYCLO-LIGASE"/>
    <property type="match status" value="1"/>
</dbReference>
<keyword evidence="5" id="KW-0460">Magnesium</keyword>
<comment type="similarity">
    <text evidence="1 5">Belongs to the 5-formyltetrahydrofolate cyclo-ligase family.</text>
</comment>
<comment type="caution">
    <text evidence="6">The sequence shown here is derived from an EMBL/GenBank/DDBJ whole genome shotgun (WGS) entry which is preliminary data.</text>
</comment>
<protein>
    <recommendedName>
        <fullName evidence="5">5-formyltetrahydrofolate cyclo-ligase</fullName>
        <ecNumber evidence="5">6.3.3.2</ecNumber>
    </recommendedName>
</protein>
<dbReference type="EC" id="6.3.3.2" evidence="5"/>
<evidence type="ECO:0000256" key="1">
    <source>
        <dbReference type="ARBA" id="ARBA00010638"/>
    </source>
</evidence>
<dbReference type="Proteomes" id="UP001145094">
    <property type="component" value="Unassembled WGS sequence"/>
</dbReference>
<name>A0A9W6CJM6_9FIRM</name>
<feature type="binding site" evidence="4">
    <location>
        <position position="19"/>
    </location>
    <ligand>
        <name>substrate</name>
    </ligand>
</feature>
<keyword evidence="3 4" id="KW-0067">ATP-binding</keyword>
<keyword evidence="5" id="KW-0479">Metal-binding</keyword>
<evidence type="ECO:0000313" key="6">
    <source>
        <dbReference type="EMBL" id="GLG91108.1"/>
    </source>
</evidence>
<dbReference type="PANTHER" id="PTHR23407">
    <property type="entry name" value="ATPASE INHIBITOR/5-FORMYLTETRAHYDROFOLATE CYCLO-LIGASE"/>
    <property type="match status" value="1"/>
</dbReference>
<dbReference type="GO" id="GO:0005524">
    <property type="term" value="F:ATP binding"/>
    <property type="evidence" value="ECO:0007669"/>
    <property type="project" value="UniProtKB-KW"/>
</dbReference>
<dbReference type="GO" id="GO:0035999">
    <property type="term" value="P:tetrahydrofolate interconversion"/>
    <property type="evidence" value="ECO:0007669"/>
    <property type="project" value="TreeGrafter"/>
</dbReference>
<dbReference type="Pfam" id="PF01812">
    <property type="entry name" value="5-FTHF_cyc-lig"/>
    <property type="match status" value="1"/>
</dbReference>
<reference evidence="6" key="2">
    <citation type="submission" date="2022-11" db="EMBL/GenBank/DDBJ databases">
        <title>Draft genome sequence of Sellimonas catena strain 18CBH55.</title>
        <authorList>
            <person name="Hisatomi A."/>
            <person name="Ohkuma M."/>
            <person name="Sakamoto M."/>
        </authorList>
    </citation>
    <scope>NUCLEOTIDE SEQUENCE</scope>
    <source>
        <strain evidence="6">18CBH55</strain>
    </source>
</reference>
<reference evidence="6" key="3">
    <citation type="journal article" date="2023" name="Int. J. Syst. Evol. Microbiol.">
        <title>Sellimonas catena sp. nov., isolated from human faeces.</title>
        <authorList>
            <person name="Hisatomi A."/>
            <person name="Ohkuma M."/>
            <person name="Sakamoto M."/>
        </authorList>
    </citation>
    <scope>NUCLEOTIDE SEQUENCE</scope>
    <source>
        <strain evidence="6">18CBH55</strain>
    </source>
</reference>
<dbReference type="InterPro" id="IPR002698">
    <property type="entry name" value="FTHF_cligase"/>
</dbReference>
<dbReference type="InterPro" id="IPR037171">
    <property type="entry name" value="NagB/RpiA_transferase-like"/>
</dbReference>
<evidence type="ECO:0000256" key="5">
    <source>
        <dbReference type="RuleBase" id="RU361279"/>
    </source>
</evidence>
<evidence type="ECO:0000256" key="3">
    <source>
        <dbReference type="ARBA" id="ARBA00022840"/>
    </source>
</evidence>
<dbReference type="Gene3D" id="3.40.50.10420">
    <property type="entry name" value="NagB/RpiA/CoA transferase-like"/>
    <property type="match status" value="1"/>
</dbReference>
<accession>A0A9W6CJM6</accession>
<dbReference type="GO" id="GO:0030272">
    <property type="term" value="F:5-formyltetrahydrofolate cyclo-ligase activity"/>
    <property type="evidence" value="ECO:0007669"/>
    <property type="project" value="UniProtKB-EC"/>
</dbReference>
<organism evidence="6 7">
    <name type="scientific">Sellimonas catena</name>
    <dbReference type="NCBI Taxonomy" id="2994035"/>
    <lineage>
        <taxon>Bacteria</taxon>
        <taxon>Bacillati</taxon>
        <taxon>Bacillota</taxon>
        <taxon>Clostridia</taxon>
        <taxon>Lachnospirales</taxon>
        <taxon>Lachnospiraceae</taxon>
        <taxon>Sellimonas</taxon>
    </lineage>
</organism>
<keyword evidence="2 4" id="KW-0547">Nucleotide-binding</keyword>
<reference evidence="6" key="1">
    <citation type="submission" date="2022-11" db="EMBL/GenBank/DDBJ databases">
        <title>Draft genome sequence of Sellimonas catena strain 18CBH55.</title>
        <authorList>
            <person name="Atsushi H."/>
            <person name="Moriya O."/>
            <person name="Mitsuo S."/>
        </authorList>
    </citation>
    <scope>NUCLEOTIDE SEQUENCE</scope>
    <source>
        <strain evidence="6">18CBH55</strain>
    </source>
</reference>
<dbReference type="GO" id="GO:0046872">
    <property type="term" value="F:metal ion binding"/>
    <property type="evidence" value="ECO:0007669"/>
    <property type="project" value="UniProtKB-KW"/>
</dbReference>
<evidence type="ECO:0000256" key="4">
    <source>
        <dbReference type="PIRSR" id="PIRSR006806-1"/>
    </source>
</evidence>
<dbReference type="SUPFAM" id="SSF100950">
    <property type="entry name" value="NagB/RpiA/CoA transferase-like"/>
    <property type="match status" value="1"/>
</dbReference>
<dbReference type="NCBIfam" id="TIGR02727">
    <property type="entry name" value="MTHFS_bact"/>
    <property type="match status" value="1"/>
</dbReference>
<gene>
    <name evidence="6" type="ORF">Selli2_25350</name>
</gene>
<dbReference type="InterPro" id="IPR024185">
    <property type="entry name" value="FTHF_cligase-like_sf"/>
</dbReference>
<proteinExistence type="inferred from homology"/>
<dbReference type="PIRSF" id="PIRSF006806">
    <property type="entry name" value="FTHF_cligase"/>
    <property type="match status" value="1"/>
</dbReference>
<sequence length="150" mass="17238">MPCFAGASSILIYRHFRSEAETTLLMEQAWKTGKRVYCPRVEGKTMEFFLVRTWEDFEQGCFGIEEPKSECPAFEEDPQEQALVILPGAAFDRKRNRIGYGGGFYDRYLAEHPGLETAAVCFEEQIVEQIPAGPYDIRPRIIVTDQHCYE</sequence>
<dbReference type="EMBL" id="BSCH01000017">
    <property type="protein sequence ID" value="GLG91108.1"/>
    <property type="molecule type" value="Genomic_DNA"/>
</dbReference>
<dbReference type="AlphaFoldDB" id="A0A9W6CJM6"/>
<comment type="catalytic activity">
    <reaction evidence="5">
        <text>(6S)-5-formyl-5,6,7,8-tetrahydrofolate + ATP = (6R)-5,10-methenyltetrahydrofolate + ADP + phosphate</text>
        <dbReference type="Rhea" id="RHEA:10488"/>
        <dbReference type="ChEBI" id="CHEBI:30616"/>
        <dbReference type="ChEBI" id="CHEBI:43474"/>
        <dbReference type="ChEBI" id="CHEBI:57455"/>
        <dbReference type="ChEBI" id="CHEBI:57457"/>
        <dbReference type="ChEBI" id="CHEBI:456216"/>
        <dbReference type="EC" id="6.3.3.2"/>
    </reaction>
</comment>
<evidence type="ECO:0000313" key="7">
    <source>
        <dbReference type="Proteomes" id="UP001145094"/>
    </source>
</evidence>
<comment type="cofactor">
    <cofactor evidence="5">
        <name>Mg(2+)</name>
        <dbReference type="ChEBI" id="CHEBI:18420"/>
    </cofactor>
</comment>
<feature type="binding site" evidence="4">
    <location>
        <begin position="97"/>
        <end position="105"/>
    </location>
    <ligand>
        <name>ATP</name>
        <dbReference type="ChEBI" id="CHEBI:30616"/>
    </ligand>
</feature>
<evidence type="ECO:0000256" key="2">
    <source>
        <dbReference type="ARBA" id="ARBA00022741"/>
    </source>
</evidence>
<dbReference type="GO" id="GO:0009396">
    <property type="term" value="P:folic acid-containing compound biosynthetic process"/>
    <property type="evidence" value="ECO:0007669"/>
    <property type="project" value="TreeGrafter"/>
</dbReference>